<dbReference type="EMBL" id="JADINB010000092">
    <property type="protein sequence ID" value="MBO8429124.1"/>
    <property type="molecule type" value="Genomic_DNA"/>
</dbReference>
<organism evidence="3 4">
    <name type="scientific">Candidatus Egerieousia excrementavium</name>
    <dbReference type="NCBI Taxonomy" id="2840778"/>
    <lineage>
        <taxon>Bacteria</taxon>
        <taxon>Pseudomonadati</taxon>
        <taxon>Bacteroidota</taxon>
        <taxon>Bacteroidia</taxon>
        <taxon>Bacteroidales</taxon>
        <taxon>Candidatus Egerieousia</taxon>
    </lineage>
</organism>
<evidence type="ECO:0000313" key="3">
    <source>
        <dbReference type="EMBL" id="MBO8429124.1"/>
    </source>
</evidence>
<accession>A0A9D9GY68</accession>
<keyword evidence="3" id="KW-0326">Glycosidase</keyword>
<protein>
    <submittedName>
        <fullName evidence="3">Phosphodiester glycosidase family protein</fullName>
    </submittedName>
</protein>
<evidence type="ECO:0000256" key="1">
    <source>
        <dbReference type="SAM" id="SignalP"/>
    </source>
</evidence>
<proteinExistence type="predicted"/>
<keyword evidence="1" id="KW-0732">Signal</keyword>
<dbReference type="PANTHER" id="PTHR40446:SF2">
    <property type="entry name" value="N-ACETYLGLUCOSAMINE-1-PHOSPHODIESTER ALPHA-N-ACETYLGLUCOSAMINIDASE"/>
    <property type="match status" value="1"/>
</dbReference>
<sequence>MKLRTYVILFLFAALAPALLRAEENRDSLSLVTAEWNEEQLNRKVTFRQGFFKGNLFESNQIISIIEIKGAKKKRNSPYFAFAAEEELTRTSEMAVKHDALAAVNGNFFSFKKPHNSVDYLKINGTEICGNNGGDSRRGFNQTGVMTIDRKGRIAILKPDSTDKEWERILDAPDIMTAGPLLMISGKKEPLEESSFYTTRHPRTAVAILDNGNILLVTVDGRNAMAQGMSLEELQSTLGWLGAKDLINLDGGGSTTMYIKGKEVVNHPSDNKKLDHLGERKVANSLLLLFAE</sequence>
<evidence type="ECO:0000313" key="4">
    <source>
        <dbReference type="Proteomes" id="UP000823635"/>
    </source>
</evidence>
<dbReference type="AlphaFoldDB" id="A0A9D9GY68"/>
<dbReference type="GO" id="GO:0016798">
    <property type="term" value="F:hydrolase activity, acting on glycosyl bonds"/>
    <property type="evidence" value="ECO:0007669"/>
    <property type="project" value="UniProtKB-KW"/>
</dbReference>
<feature type="chain" id="PRO_5038803734" evidence="1">
    <location>
        <begin position="23"/>
        <end position="292"/>
    </location>
</feature>
<gene>
    <name evidence="3" type="ORF">IAC68_04225</name>
</gene>
<feature type="signal peptide" evidence="1">
    <location>
        <begin position="1"/>
        <end position="22"/>
    </location>
</feature>
<reference evidence="3" key="2">
    <citation type="journal article" date="2021" name="PeerJ">
        <title>Extensive microbial diversity within the chicken gut microbiome revealed by metagenomics and culture.</title>
        <authorList>
            <person name="Gilroy R."/>
            <person name="Ravi A."/>
            <person name="Getino M."/>
            <person name="Pursley I."/>
            <person name="Horton D.L."/>
            <person name="Alikhan N.F."/>
            <person name="Baker D."/>
            <person name="Gharbi K."/>
            <person name="Hall N."/>
            <person name="Watson M."/>
            <person name="Adriaenssens E.M."/>
            <person name="Foster-Nyarko E."/>
            <person name="Jarju S."/>
            <person name="Secka A."/>
            <person name="Antonio M."/>
            <person name="Oren A."/>
            <person name="Chaudhuri R.R."/>
            <person name="La Ragione R."/>
            <person name="Hildebrand F."/>
            <person name="Pallen M.J."/>
        </authorList>
    </citation>
    <scope>NUCLEOTIDE SEQUENCE</scope>
    <source>
        <strain evidence="3">15467</strain>
    </source>
</reference>
<evidence type="ECO:0000259" key="2">
    <source>
        <dbReference type="Pfam" id="PF09992"/>
    </source>
</evidence>
<dbReference type="Proteomes" id="UP000823635">
    <property type="component" value="Unassembled WGS sequence"/>
</dbReference>
<dbReference type="Pfam" id="PF09992">
    <property type="entry name" value="NAGPA"/>
    <property type="match status" value="1"/>
</dbReference>
<feature type="domain" description="Phosphodiester glycosidase" evidence="2">
    <location>
        <begin position="99"/>
        <end position="288"/>
    </location>
</feature>
<name>A0A9D9GY68_9BACT</name>
<keyword evidence="3" id="KW-0378">Hydrolase</keyword>
<reference evidence="3" key="1">
    <citation type="submission" date="2020-10" db="EMBL/GenBank/DDBJ databases">
        <authorList>
            <person name="Gilroy R."/>
        </authorList>
    </citation>
    <scope>NUCLEOTIDE SEQUENCE</scope>
    <source>
        <strain evidence="3">15467</strain>
    </source>
</reference>
<comment type="caution">
    <text evidence="3">The sequence shown here is derived from an EMBL/GenBank/DDBJ whole genome shotgun (WGS) entry which is preliminary data.</text>
</comment>
<dbReference type="PANTHER" id="PTHR40446">
    <property type="entry name" value="N-ACETYLGLUCOSAMINE-1-PHOSPHODIESTER ALPHA-N-ACETYLGLUCOSAMINIDASE"/>
    <property type="match status" value="1"/>
</dbReference>
<dbReference type="InterPro" id="IPR018711">
    <property type="entry name" value="NAGPA"/>
</dbReference>